<gene>
    <name evidence="2" type="ORF">QBC38DRAFT_15478</name>
</gene>
<reference evidence="2" key="1">
    <citation type="journal article" date="2023" name="Mol. Phylogenet. Evol.">
        <title>Genome-scale phylogeny and comparative genomics of the fungal order Sordariales.</title>
        <authorList>
            <person name="Hensen N."/>
            <person name="Bonometti L."/>
            <person name="Westerberg I."/>
            <person name="Brannstrom I.O."/>
            <person name="Guillou S."/>
            <person name="Cros-Aarteil S."/>
            <person name="Calhoun S."/>
            <person name="Haridas S."/>
            <person name="Kuo A."/>
            <person name="Mondo S."/>
            <person name="Pangilinan J."/>
            <person name="Riley R."/>
            <person name="LaButti K."/>
            <person name="Andreopoulos B."/>
            <person name="Lipzen A."/>
            <person name="Chen C."/>
            <person name="Yan M."/>
            <person name="Daum C."/>
            <person name="Ng V."/>
            <person name="Clum A."/>
            <person name="Steindorff A."/>
            <person name="Ohm R.A."/>
            <person name="Martin F."/>
            <person name="Silar P."/>
            <person name="Natvig D.O."/>
            <person name="Lalanne C."/>
            <person name="Gautier V."/>
            <person name="Ament-Velasquez S.L."/>
            <person name="Kruys A."/>
            <person name="Hutchinson M.I."/>
            <person name="Powell A.J."/>
            <person name="Barry K."/>
            <person name="Miller A.N."/>
            <person name="Grigoriev I.V."/>
            <person name="Debuchy R."/>
            <person name="Gladieux P."/>
            <person name="Hiltunen Thoren M."/>
            <person name="Johannesson H."/>
        </authorList>
    </citation>
    <scope>NUCLEOTIDE SEQUENCE</scope>
    <source>
        <strain evidence="2">CBS 990.96</strain>
    </source>
</reference>
<feature type="compositionally biased region" description="Low complexity" evidence="1">
    <location>
        <begin position="26"/>
        <end position="47"/>
    </location>
</feature>
<protein>
    <submittedName>
        <fullName evidence="2">Uncharacterized protein</fullName>
    </submittedName>
</protein>
<keyword evidence="3" id="KW-1185">Reference proteome</keyword>
<dbReference type="AlphaFoldDB" id="A0AAN7H015"/>
<reference evidence="2" key="2">
    <citation type="submission" date="2023-05" db="EMBL/GenBank/DDBJ databases">
        <authorList>
            <consortium name="Lawrence Berkeley National Laboratory"/>
            <person name="Steindorff A."/>
            <person name="Hensen N."/>
            <person name="Bonometti L."/>
            <person name="Westerberg I."/>
            <person name="Brannstrom I.O."/>
            <person name="Guillou S."/>
            <person name="Cros-Aarteil S."/>
            <person name="Calhoun S."/>
            <person name="Haridas S."/>
            <person name="Kuo A."/>
            <person name="Mondo S."/>
            <person name="Pangilinan J."/>
            <person name="Riley R."/>
            <person name="Labutti K."/>
            <person name="Andreopoulos B."/>
            <person name="Lipzen A."/>
            <person name="Chen C."/>
            <person name="Yanf M."/>
            <person name="Daum C."/>
            <person name="Ng V."/>
            <person name="Clum A."/>
            <person name="Ohm R."/>
            <person name="Martin F."/>
            <person name="Silar P."/>
            <person name="Natvig D."/>
            <person name="Lalanne C."/>
            <person name="Gautier V."/>
            <person name="Ament-Velasquez S.L."/>
            <person name="Kruys A."/>
            <person name="Hutchinson M.I."/>
            <person name="Powell A.J."/>
            <person name="Barry K."/>
            <person name="Miller A.N."/>
            <person name="Grigoriev I.V."/>
            <person name="Debuchy R."/>
            <person name="Gladieux P."/>
            <person name="Thoren M.H."/>
            <person name="Johannesson H."/>
        </authorList>
    </citation>
    <scope>NUCLEOTIDE SEQUENCE</scope>
    <source>
        <strain evidence="2">CBS 990.96</strain>
    </source>
</reference>
<name>A0AAN7H015_9PEZI</name>
<accession>A0AAN7H015</accession>
<evidence type="ECO:0000256" key="1">
    <source>
        <dbReference type="SAM" id="MobiDB-lite"/>
    </source>
</evidence>
<dbReference type="Proteomes" id="UP001301958">
    <property type="component" value="Unassembled WGS sequence"/>
</dbReference>
<evidence type="ECO:0000313" key="3">
    <source>
        <dbReference type="Proteomes" id="UP001301958"/>
    </source>
</evidence>
<organism evidence="2 3">
    <name type="scientific">Podospora fimiseda</name>
    <dbReference type="NCBI Taxonomy" id="252190"/>
    <lineage>
        <taxon>Eukaryota</taxon>
        <taxon>Fungi</taxon>
        <taxon>Dikarya</taxon>
        <taxon>Ascomycota</taxon>
        <taxon>Pezizomycotina</taxon>
        <taxon>Sordariomycetes</taxon>
        <taxon>Sordariomycetidae</taxon>
        <taxon>Sordariales</taxon>
        <taxon>Podosporaceae</taxon>
        <taxon>Podospora</taxon>
    </lineage>
</organism>
<comment type="caution">
    <text evidence="2">The sequence shown here is derived from an EMBL/GenBank/DDBJ whole genome shotgun (WGS) entry which is preliminary data.</text>
</comment>
<sequence>MDNMPTTSIAIPDQRHRLSSQADTGSSPSSYSSSPSTPAHSPKTPSSRAAAQKQKMLHARRPSLLSSAFTKQEATTVKIGDGEDGPIRLVTYLSSGQGFVWNPEIFLPSHCDYDYVPLEQRRDPIVEIHLSDEEIKRMLPQ</sequence>
<proteinExistence type="predicted"/>
<feature type="region of interest" description="Disordered" evidence="1">
    <location>
        <begin position="1"/>
        <end position="69"/>
    </location>
</feature>
<dbReference type="EMBL" id="MU865389">
    <property type="protein sequence ID" value="KAK4224569.1"/>
    <property type="molecule type" value="Genomic_DNA"/>
</dbReference>
<evidence type="ECO:0000313" key="2">
    <source>
        <dbReference type="EMBL" id="KAK4224569.1"/>
    </source>
</evidence>